<dbReference type="EMBL" id="BPVZ01000165">
    <property type="protein sequence ID" value="GKV43104.1"/>
    <property type="molecule type" value="Genomic_DNA"/>
</dbReference>
<dbReference type="SUPFAM" id="SSF56672">
    <property type="entry name" value="DNA/RNA polymerases"/>
    <property type="match status" value="1"/>
</dbReference>
<protein>
    <recommendedName>
        <fullName evidence="1">Integrase zinc-binding domain-containing protein</fullName>
    </recommendedName>
</protein>
<evidence type="ECO:0000313" key="3">
    <source>
        <dbReference type="Proteomes" id="UP001054252"/>
    </source>
</evidence>
<evidence type="ECO:0000313" key="2">
    <source>
        <dbReference type="EMBL" id="GKV43104.1"/>
    </source>
</evidence>
<dbReference type="InterPro" id="IPR052160">
    <property type="entry name" value="Gypsy_RT_Integrase-like"/>
</dbReference>
<dbReference type="Proteomes" id="UP001054252">
    <property type="component" value="Unassembled WGS sequence"/>
</dbReference>
<dbReference type="InterPro" id="IPR043128">
    <property type="entry name" value="Rev_trsase/Diguanyl_cyclase"/>
</dbReference>
<dbReference type="Pfam" id="PF17921">
    <property type="entry name" value="Integrase_H2C2"/>
    <property type="match status" value="1"/>
</dbReference>
<dbReference type="Gene3D" id="3.30.70.270">
    <property type="match status" value="1"/>
</dbReference>
<organism evidence="2 3">
    <name type="scientific">Rubroshorea leprosula</name>
    <dbReference type="NCBI Taxonomy" id="152421"/>
    <lineage>
        <taxon>Eukaryota</taxon>
        <taxon>Viridiplantae</taxon>
        <taxon>Streptophyta</taxon>
        <taxon>Embryophyta</taxon>
        <taxon>Tracheophyta</taxon>
        <taxon>Spermatophyta</taxon>
        <taxon>Magnoliopsida</taxon>
        <taxon>eudicotyledons</taxon>
        <taxon>Gunneridae</taxon>
        <taxon>Pentapetalae</taxon>
        <taxon>rosids</taxon>
        <taxon>malvids</taxon>
        <taxon>Malvales</taxon>
        <taxon>Dipterocarpaceae</taxon>
        <taxon>Rubroshorea</taxon>
    </lineage>
</organism>
<feature type="domain" description="Integrase zinc-binding" evidence="1">
    <location>
        <begin position="559"/>
        <end position="610"/>
    </location>
</feature>
<dbReference type="InterPro" id="IPR041588">
    <property type="entry name" value="Integrase_H2C2"/>
</dbReference>
<evidence type="ECO:0000259" key="1">
    <source>
        <dbReference type="Pfam" id="PF17921"/>
    </source>
</evidence>
<accession>A0AAV5M225</accession>
<dbReference type="Gene3D" id="1.10.340.70">
    <property type="match status" value="1"/>
</dbReference>
<keyword evidence="3" id="KW-1185">Reference proteome</keyword>
<dbReference type="AlphaFoldDB" id="A0AAV5M225"/>
<gene>
    <name evidence="2" type="ORF">SLEP1_g50439</name>
</gene>
<sequence length="650" mass="73547">MEHVNKFLDAMGAHVGDRDLCLCEFSKSLSNRAYRCELRITILDLHNTCQCTGEDLMIYVKRFKDLALDCYEGHAESFMEICINNITAISVKAISIGKSVAKSAKRKATAHTLVVSVYGQGQGQKKRDYDTASPLPIPLTIKELDVLLDQWITNGAITLPQSHHKPNDDDKHNPKYCRYYHFVHHVTMDCFSLRRIYHRRVSEALLEVPNRRQRVDEDPFLLYNQSVVKVLTHVESIRLGFTTKAQQRAMEAILSITNETRGECLNVETHASHAYLESSNAINSIGVRPTLVDTRSSLNLIPLSTIIIARSPQQRIVSEAECFTLEAGNKILTGHLNSFGKADHLVPLNKLPTLHEAQPVITSLEFFEAIALRDDLVNPKHAHIRLDPALVAHSLNIDPNMKPVVQPNRAFHLEVTLKIKEEVEKLLAIRCCIDFRDLNKACPKDEFSVLNMDVLMDNIVGSKMYSHMDGSSGYNQVSMCPNNAEKTIFHTPIGLILGQVQGSFVVQKEHLAPYRSYSHNLEQSFTSIRNEQVPQMKNRLADSLATIASKLHHLSLTESQKVMVEIHAGECGKHQGWRKLHEQLLAHGYYWLSMKQDTANFIQQCHTCQVHLSLIHSHPNLLQDMKTPWPFHTWGLDLIGPIHPSSEGYI</sequence>
<name>A0AAV5M225_9ROSI</name>
<dbReference type="InterPro" id="IPR043502">
    <property type="entry name" value="DNA/RNA_pol_sf"/>
</dbReference>
<dbReference type="Gene3D" id="3.10.10.10">
    <property type="entry name" value="HIV Type 1 Reverse Transcriptase, subunit A, domain 1"/>
    <property type="match status" value="1"/>
</dbReference>
<dbReference type="PANTHER" id="PTHR47266">
    <property type="entry name" value="ENDONUCLEASE-RELATED"/>
    <property type="match status" value="1"/>
</dbReference>
<proteinExistence type="predicted"/>
<comment type="caution">
    <text evidence="2">The sequence shown here is derived from an EMBL/GenBank/DDBJ whole genome shotgun (WGS) entry which is preliminary data.</text>
</comment>
<reference evidence="2 3" key="1">
    <citation type="journal article" date="2021" name="Commun. Biol.">
        <title>The genome of Shorea leprosula (Dipterocarpaceae) highlights the ecological relevance of drought in aseasonal tropical rainforests.</title>
        <authorList>
            <person name="Ng K.K.S."/>
            <person name="Kobayashi M.J."/>
            <person name="Fawcett J.A."/>
            <person name="Hatakeyama M."/>
            <person name="Paape T."/>
            <person name="Ng C.H."/>
            <person name="Ang C.C."/>
            <person name="Tnah L.H."/>
            <person name="Lee C.T."/>
            <person name="Nishiyama T."/>
            <person name="Sese J."/>
            <person name="O'Brien M.J."/>
            <person name="Copetti D."/>
            <person name="Mohd Noor M.I."/>
            <person name="Ong R.C."/>
            <person name="Putra M."/>
            <person name="Sireger I.Z."/>
            <person name="Indrioko S."/>
            <person name="Kosugi Y."/>
            <person name="Izuno A."/>
            <person name="Isagi Y."/>
            <person name="Lee S.L."/>
            <person name="Shimizu K.K."/>
        </authorList>
    </citation>
    <scope>NUCLEOTIDE SEQUENCE [LARGE SCALE GENOMIC DNA]</scope>
    <source>
        <strain evidence="2">214</strain>
    </source>
</reference>